<dbReference type="PROSITE" id="PS50893">
    <property type="entry name" value="ABC_TRANSPORTER_2"/>
    <property type="match status" value="2"/>
</dbReference>
<dbReference type="GO" id="GO:0005524">
    <property type="term" value="F:ATP binding"/>
    <property type="evidence" value="ECO:0007669"/>
    <property type="project" value="UniProtKB-KW"/>
</dbReference>
<keyword evidence="8" id="KW-1185">Reference proteome</keyword>
<gene>
    <name evidence="7" type="ORF">EV138_4909</name>
</gene>
<dbReference type="Proteomes" id="UP000295151">
    <property type="component" value="Unassembled WGS sequence"/>
</dbReference>
<dbReference type="AlphaFoldDB" id="A0A4R7TGE8"/>
<dbReference type="OrthoDB" id="5357528at2"/>
<dbReference type="SUPFAM" id="SSF52540">
    <property type="entry name" value="P-loop containing nucleoside triphosphate hydrolases"/>
    <property type="match status" value="2"/>
</dbReference>
<proteinExistence type="inferred from homology"/>
<feature type="domain" description="ABC transporter" evidence="6">
    <location>
        <begin position="264"/>
        <end position="504"/>
    </location>
</feature>
<dbReference type="PANTHER" id="PTHR43776:SF7">
    <property type="entry name" value="D,D-DIPEPTIDE TRANSPORT ATP-BINDING PROTEIN DDPF-RELATED"/>
    <property type="match status" value="1"/>
</dbReference>
<feature type="region of interest" description="Disordered" evidence="5">
    <location>
        <begin position="515"/>
        <end position="554"/>
    </location>
</feature>
<comment type="similarity">
    <text evidence="1">Belongs to the ABC transporter superfamily.</text>
</comment>
<dbReference type="InterPro" id="IPR017871">
    <property type="entry name" value="ABC_transporter-like_CS"/>
</dbReference>
<dbReference type="PANTHER" id="PTHR43776">
    <property type="entry name" value="TRANSPORT ATP-BINDING PROTEIN"/>
    <property type="match status" value="1"/>
</dbReference>
<dbReference type="EMBL" id="SOCE01000001">
    <property type="protein sequence ID" value="TDU91305.1"/>
    <property type="molecule type" value="Genomic_DNA"/>
</dbReference>
<dbReference type="SMART" id="SM00382">
    <property type="entry name" value="AAA"/>
    <property type="match status" value="2"/>
</dbReference>
<evidence type="ECO:0000256" key="2">
    <source>
        <dbReference type="ARBA" id="ARBA00022448"/>
    </source>
</evidence>
<dbReference type="RefSeq" id="WP_133981076.1">
    <property type="nucleotide sequence ID" value="NZ_SOCE01000001.1"/>
</dbReference>
<evidence type="ECO:0000313" key="8">
    <source>
        <dbReference type="Proteomes" id="UP000295151"/>
    </source>
</evidence>
<dbReference type="GO" id="GO:0055085">
    <property type="term" value="P:transmembrane transport"/>
    <property type="evidence" value="ECO:0007669"/>
    <property type="project" value="UniProtKB-ARBA"/>
</dbReference>
<evidence type="ECO:0000256" key="5">
    <source>
        <dbReference type="SAM" id="MobiDB-lite"/>
    </source>
</evidence>
<dbReference type="GO" id="GO:0016887">
    <property type="term" value="F:ATP hydrolysis activity"/>
    <property type="evidence" value="ECO:0007669"/>
    <property type="project" value="InterPro"/>
</dbReference>
<dbReference type="InterPro" id="IPR050319">
    <property type="entry name" value="ABC_transp_ATP-bind"/>
</dbReference>
<keyword evidence="4 7" id="KW-0067">ATP-binding</keyword>
<evidence type="ECO:0000256" key="1">
    <source>
        <dbReference type="ARBA" id="ARBA00005417"/>
    </source>
</evidence>
<feature type="domain" description="ABC transporter" evidence="6">
    <location>
        <begin position="5"/>
        <end position="257"/>
    </location>
</feature>
<dbReference type="Pfam" id="PF00005">
    <property type="entry name" value="ABC_tran"/>
    <property type="match status" value="2"/>
</dbReference>
<accession>A0A4R7TGE8</accession>
<keyword evidence="2" id="KW-0813">Transport</keyword>
<dbReference type="InterPro" id="IPR027417">
    <property type="entry name" value="P-loop_NTPase"/>
</dbReference>
<protein>
    <submittedName>
        <fullName evidence="7">Peptide/nickel transport system ATP-binding protein</fullName>
    </submittedName>
</protein>
<organism evidence="7 8">
    <name type="scientific">Kribbella voronezhensis</name>
    <dbReference type="NCBI Taxonomy" id="2512212"/>
    <lineage>
        <taxon>Bacteria</taxon>
        <taxon>Bacillati</taxon>
        <taxon>Actinomycetota</taxon>
        <taxon>Actinomycetes</taxon>
        <taxon>Propionibacteriales</taxon>
        <taxon>Kribbellaceae</taxon>
        <taxon>Kribbella</taxon>
    </lineage>
</organism>
<name>A0A4R7TGE8_9ACTN</name>
<reference evidence="7 8" key="1">
    <citation type="submission" date="2019-03" db="EMBL/GenBank/DDBJ databases">
        <title>Genomic Encyclopedia of Type Strains, Phase III (KMG-III): the genomes of soil and plant-associated and newly described type strains.</title>
        <authorList>
            <person name="Whitman W."/>
        </authorList>
    </citation>
    <scope>NUCLEOTIDE SEQUENCE [LARGE SCALE GENOMIC DNA]</scope>
    <source>
        <strain evidence="7 8">VKM Ac-2575</strain>
    </source>
</reference>
<dbReference type="InterPro" id="IPR003593">
    <property type="entry name" value="AAA+_ATPase"/>
</dbReference>
<evidence type="ECO:0000256" key="4">
    <source>
        <dbReference type="ARBA" id="ARBA00022840"/>
    </source>
</evidence>
<keyword evidence="3" id="KW-0547">Nucleotide-binding</keyword>
<dbReference type="Gene3D" id="3.40.50.300">
    <property type="entry name" value="P-loop containing nucleotide triphosphate hydrolases"/>
    <property type="match status" value="2"/>
</dbReference>
<dbReference type="InterPro" id="IPR003439">
    <property type="entry name" value="ABC_transporter-like_ATP-bd"/>
</dbReference>
<dbReference type="CDD" id="cd03257">
    <property type="entry name" value="ABC_NikE_OppD_transporters"/>
    <property type="match status" value="1"/>
</dbReference>
<dbReference type="PROSITE" id="PS00211">
    <property type="entry name" value="ABC_TRANSPORTER_1"/>
    <property type="match status" value="2"/>
</dbReference>
<evidence type="ECO:0000256" key="3">
    <source>
        <dbReference type="ARBA" id="ARBA00022741"/>
    </source>
</evidence>
<sequence length="554" mass="57834">MKPLVEVRGLSAAAGTAVLVDGVDFKVWPGQVTALVGASGSGKTTSALALLGERGRGVRLSGEVAVDGVNLLRVEAPGARAASGGGVDLAAAAAIRGRVVAYMPQHPGSALNPARRIGTAIGELSKLHNHGVDGVVEALRAAQLPADRSTQRRFPHQFSGGQRQRIALAQALACRPKVLVLDEPSTGLDSITRLQLVSELRELTDRGLGILLLSHDLDLVRALAQDVVVLDAGRVIDAGGIDVLPAATKLQARPGTTGASTPLLQAMNLSAALRTRGRDPILQEVELAVPPGSCVGVVGRSGSGKTTLARCLAGLHERHTGRITLSDQPLPVLRKRSAEQARQVQYVWQEVRGSFDERRRVDDQVARTAERLRGVGPVEAKAEAVATLARLGVSAMVAARPPSQLSGGELQRAAIARALLARPEVLICDEITTALDEHGTALVVELLSELQGSGMALIWVSHDLGLVAAVADRVLVLEAGRVVEVGPPATVMAKPAHETTERLVRAARLGRSGVGLPAVDPGSRAPAVPEAVVPEEEPPPVLTSCADTRSEPQR</sequence>
<comment type="caution">
    <text evidence="7">The sequence shown here is derived from an EMBL/GenBank/DDBJ whole genome shotgun (WGS) entry which is preliminary data.</text>
</comment>
<evidence type="ECO:0000259" key="6">
    <source>
        <dbReference type="PROSITE" id="PS50893"/>
    </source>
</evidence>
<evidence type="ECO:0000313" key="7">
    <source>
        <dbReference type="EMBL" id="TDU91305.1"/>
    </source>
</evidence>